<name>R8B4T7_9GAMM</name>
<dbReference type="GO" id="GO:0051604">
    <property type="term" value="P:protein maturation"/>
    <property type="evidence" value="ECO:0007669"/>
    <property type="project" value="InterPro"/>
</dbReference>
<protein>
    <recommendedName>
        <fullName evidence="6">Hydrogenase nickel incorporation protein HypA</fullName>
    </recommendedName>
</protein>
<comment type="caution">
    <text evidence="4">The sequence shown here is derived from an EMBL/GenBank/DDBJ whole genome shotgun (WGS) entry which is preliminary data.</text>
</comment>
<organism evidence="4 5">
    <name type="scientific">Marinobacter lipolyticus SM19</name>
    <dbReference type="NCBI Taxonomy" id="1318628"/>
    <lineage>
        <taxon>Bacteria</taxon>
        <taxon>Pseudomonadati</taxon>
        <taxon>Pseudomonadota</taxon>
        <taxon>Gammaproteobacteria</taxon>
        <taxon>Pseudomonadales</taxon>
        <taxon>Marinobacteraceae</taxon>
        <taxon>Marinobacter</taxon>
    </lineage>
</organism>
<dbReference type="PATRIC" id="fig|1318628.3.peg.582"/>
<evidence type="ECO:0000256" key="2">
    <source>
        <dbReference type="ARBA" id="ARBA00022723"/>
    </source>
</evidence>
<dbReference type="AlphaFoldDB" id="R8B4T7"/>
<proteinExistence type="predicted"/>
<evidence type="ECO:0008006" key="6">
    <source>
        <dbReference type="Google" id="ProtNLM"/>
    </source>
</evidence>
<keyword evidence="3" id="KW-0862">Zinc</keyword>
<keyword evidence="5" id="KW-1185">Reference proteome</keyword>
<dbReference type="STRING" id="1318628.MARLIPOL_02895"/>
<evidence type="ECO:0000313" key="4">
    <source>
        <dbReference type="EMBL" id="EON93618.1"/>
    </source>
</evidence>
<dbReference type="Gene3D" id="3.30.2320.50">
    <property type="match status" value="1"/>
</dbReference>
<evidence type="ECO:0000313" key="5">
    <source>
        <dbReference type="Proteomes" id="UP000016540"/>
    </source>
</evidence>
<sequence length="95" mass="10641">MHETALVKNLIHRVETVCADENAERVVEVAVWLGALCHMSPEHFTDHFRQEAAGTCAEQAHLRIETSDDINHPQAQDVLLQSLELELETEDEAGP</sequence>
<dbReference type="EMBL" id="ASAD01000006">
    <property type="protein sequence ID" value="EON93618.1"/>
    <property type="molecule type" value="Genomic_DNA"/>
</dbReference>
<dbReference type="Proteomes" id="UP000016540">
    <property type="component" value="Unassembled WGS sequence"/>
</dbReference>
<keyword evidence="1" id="KW-0533">Nickel</keyword>
<dbReference type="RefSeq" id="WP_012136578.1">
    <property type="nucleotide sequence ID" value="NZ_KE007306.1"/>
</dbReference>
<dbReference type="Pfam" id="PF01155">
    <property type="entry name" value="HypA"/>
    <property type="match status" value="1"/>
</dbReference>
<dbReference type="GO" id="GO:0016151">
    <property type="term" value="F:nickel cation binding"/>
    <property type="evidence" value="ECO:0007669"/>
    <property type="project" value="InterPro"/>
</dbReference>
<accession>R8B4T7</accession>
<evidence type="ECO:0000256" key="1">
    <source>
        <dbReference type="ARBA" id="ARBA00022596"/>
    </source>
</evidence>
<keyword evidence="2" id="KW-0479">Metal-binding</keyword>
<dbReference type="OrthoDB" id="288014at2"/>
<dbReference type="HOGENOM" id="CLU_184965_0_0_6"/>
<gene>
    <name evidence="4" type="ORF">MARLIPOL_02895</name>
</gene>
<reference evidence="4 5" key="1">
    <citation type="journal article" date="2013" name="Genome Announc.">
        <title>Draft Genome Sequence of the Moderately Halophilic Bacterium Marinobacter lipolyticus Strain SM19.</title>
        <authorList>
            <person name="Papke R.T."/>
            <person name="de la Haba R.R."/>
            <person name="Infante-Dominguez C."/>
            <person name="Perez D."/>
            <person name="Sanchez-Porro C."/>
            <person name="Lapierre P."/>
            <person name="Ventosa A."/>
        </authorList>
    </citation>
    <scope>NUCLEOTIDE SEQUENCE [LARGE SCALE GENOMIC DNA]</scope>
    <source>
        <strain evidence="4 5">SM19</strain>
    </source>
</reference>
<dbReference type="InterPro" id="IPR000688">
    <property type="entry name" value="HypA/HybF"/>
</dbReference>
<evidence type="ECO:0000256" key="3">
    <source>
        <dbReference type="ARBA" id="ARBA00022833"/>
    </source>
</evidence>